<evidence type="ECO:0000256" key="1">
    <source>
        <dbReference type="ARBA" id="ARBA00010086"/>
    </source>
</evidence>
<evidence type="ECO:0000256" key="5">
    <source>
        <dbReference type="ARBA" id="ARBA00022691"/>
    </source>
</evidence>
<comment type="similarity">
    <text evidence="1">Belongs to the carnosine N-methyltransferase family.</text>
</comment>
<dbReference type="OrthoDB" id="978at2759"/>
<protein>
    <recommendedName>
        <fullName evidence="2">carnosine N-methyltransferase</fullName>
        <ecNumber evidence="2">2.1.1.22</ecNumber>
    </recommendedName>
</protein>
<accession>A0A7I8VU61</accession>
<keyword evidence="4" id="KW-0808">Transferase</keyword>
<sequence>MDKYDDFVDNSYTKVIEGLKTYKVRFEKVLKSHQDLYNSIAKHEKIFYQDSSIQLQMLKHCTKVNSDYFNILSDFVYDDEESLEFFRYDLKRFNFVLKLIARDWSPDYELERSCWFGPIIKTLEKSFESADRDNKKILCLGDGLLRLPLELCRKGFITDGVMEDILKISIASHLNKLTEINAFTIYPFVDKWSDLVSSVGQQKPVTFPDITFDMEDSQEELDLTREPTVIAARFLADYDPSMNQEKVDAVATSGYFNLSRNIPLIISTIHHNLRSGGIWVNNGPLINDYDVDYDSKSCFREWGYDDIKKALRKQGFTILSYNHEERSTFCYNRYYMSNEVYEMLFFIVRK</sequence>
<evidence type="ECO:0000313" key="7">
    <source>
        <dbReference type="Proteomes" id="UP000549394"/>
    </source>
</evidence>
<dbReference type="Proteomes" id="UP000549394">
    <property type="component" value="Unassembled WGS sequence"/>
</dbReference>
<dbReference type="InterPro" id="IPR012901">
    <property type="entry name" value="CARME"/>
</dbReference>
<dbReference type="PANTHER" id="PTHR12303">
    <property type="entry name" value="CARNOSINE N-METHYLTRANSFERASE"/>
    <property type="match status" value="1"/>
</dbReference>
<keyword evidence="7" id="KW-1185">Reference proteome</keyword>
<keyword evidence="3" id="KW-0489">Methyltransferase</keyword>
<name>A0A7I8VU61_9ANNE</name>
<evidence type="ECO:0000313" key="6">
    <source>
        <dbReference type="EMBL" id="CAD5119085.1"/>
    </source>
</evidence>
<dbReference type="AlphaFoldDB" id="A0A7I8VU61"/>
<reference evidence="6 7" key="1">
    <citation type="submission" date="2020-08" db="EMBL/GenBank/DDBJ databases">
        <authorList>
            <person name="Hejnol A."/>
        </authorList>
    </citation>
    <scope>NUCLEOTIDE SEQUENCE [LARGE SCALE GENOMIC DNA]</scope>
</reference>
<organism evidence="6 7">
    <name type="scientific">Dimorphilus gyrociliatus</name>
    <dbReference type="NCBI Taxonomy" id="2664684"/>
    <lineage>
        <taxon>Eukaryota</taxon>
        <taxon>Metazoa</taxon>
        <taxon>Spiralia</taxon>
        <taxon>Lophotrochozoa</taxon>
        <taxon>Annelida</taxon>
        <taxon>Polychaeta</taxon>
        <taxon>Polychaeta incertae sedis</taxon>
        <taxon>Dinophilidae</taxon>
        <taxon>Dimorphilus</taxon>
    </lineage>
</organism>
<comment type="caution">
    <text evidence="6">The sequence shown here is derived from an EMBL/GenBank/DDBJ whole genome shotgun (WGS) entry which is preliminary data.</text>
</comment>
<proteinExistence type="inferred from homology"/>
<dbReference type="SUPFAM" id="SSF53335">
    <property type="entry name" value="S-adenosyl-L-methionine-dependent methyltransferases"/>
    <property type="match status" value="1"/>
</dbReference>
<dbReference type="GO" id="GO:0032259">
    <property type="term" value="P:methylation"/>
    <property type="evidence" value="ECO:0007669"/>
    <property type="project" value="UniProtKB-KW"/>
</dbReference>
<evidence type="ECO:0000256" key="4">
    <source>
        <dbReference type="ARBA" id="ARBA00022679"/>
    </source>
</evidence>
<keyword evidence="5" id="KW-0949">S-adenosyl-L-methionine</keyword>
<dbReference type="EMBL" id="CAJFCJ010000009">
    <property type="protein sequence ID" value="CAD5119085.1"/>
    <property type="molecule type" value="Genomic_DNA"/>
</dbReference>
<dbReference type="InterPro" id="IPR029063">
    <property type="entry name" value="SAM-dependent_MTases_sf"/>
</dbReference>
<dbReference type="Pfam" id="PF07942">
    <property type="entry name" value="CARME"/>
    <property type="match status" value="1"/>
</dbReference>
<evidence type="ECO:0000256" key="3">
    <source>
        <dbReference type="ARBA" id="ARBA00022603"/>
    </source>
</evidence>
<dbReference type="EC" id="2.1.1.22" evidence="2"/>
<dbReference type="PANTHER" id="PTHR12303:SF6">
    <property type="entry name" value="CARNOSINE N-METHYLTRANSFERASE"/>
    <property type="match status" value="1"/>
</dbReference>
<gene>
    <name evidence="6" type="ORF">DGYR_LOCUS7373</name>
</gene>
<evidence type="ECO:0000256" key="2">
    <source>
        <dbReference type="ARBA" id="ARBA00012003"/>
    </source>
</evidence>
<dbReference type="SMART" id="SM01296">
    <property type="entry name" value="N2227"/>
    <property type="match status" value="1"/>
</dbReference>
<dbReference type="GO" id="GO:0030735">
    <property type="term" value="F:carnosine N-methyltransferase activity"/>
    <property type="evidence" value="ECO:0007669"/>
    <property type="project" value="UniProtKB-EC"/>
</dbReference>